<sequence length="235" mass="26048">MGNLQKKNIDLLRAYRQHSTKKNDVPMWAKLAIPPLVLFLILTSLFAYGTLESNRYRRELKEAKSEIAALEANGTNEQINKLQDAVTTNKKKVSNLQKVLDNLDTYPRLQRSAIDTITTACGTTVNIKDLTFDENYGTITITAQTAYVYETSDLITRLKKSGAFSSVYYSGYYEKSEVETAAGTDEEKNASSEQAGSDEKNDEKQEEDAAASAKVKKNAAGFYELSIVCVLKAGV</sequence>
<reference evidence="4 5" key="2">
    <citation type="submission" date="2020-01" db="EMBL/GenBank/DDBJ databases">
        <title>Clostridiaceae sp. nov. isolated from the gut of human by culturomics.</title>
        <authorList>
            <person name="Chang Y."/>
        </authorList>
    </citation>
    <scope>NUCLEOTIDE SEQUENCE [LARGE SCALE GENOMIC DNA]</scope>
    <source>
        <strain evidence="4 5">DONG20-135</strain>
    </source>
</reference>
<evidence type="ECO:0000313" key="5">
    <source>
        <dbReference type="Proteomes" id="UP000434036"/>
    </source>
</evidence>
<evidence type="ECO:0000256" key="2">
    <source>
        <dbReference type="SAM" id="MobiDB-lite"/>
    </source>
</evidence>
<feature type="coiled-coil region" evidence="1">
    <location>
        <begin position="53"/>
        <end position="80"/>
    </location>
</feature>
<reference evidence="4 5" key="1">
    <citation type="submission" date="2019-12" db="EMBL/GenBank/DDBJ databases">
        <authorList>
            <person name="Yang R."/>
        </authorList>
    </citation>
    <scope>NUCLEOTIDE SEQUENCE [LARGE SCALE GENOMIC DNA]</scope>
    <source>
        <strain evidence="4 5">DONG20-135</strain>
    </source>
</reference>
<evidence type="ECO:0000256" key="1">
    <source>
        <dbReference type="SAM" id="Coils"/>
    </source>
</evidence>
<feature type="transmembrane region" description="Helical" evidence="3">
    <location>
        <begin position="31"/>
        <end position="51"/>
    </location>
</feature>
<dbReference type="AlphaFoldDB" id="A0A6N8U8A0"/>
<keyword evidence="3" id="KW-0472">Membrane</keyword>
<accession>A0A6N8U8A0</accession>
<dbReference type="Proteomes" id="UP000434036">
    <property type="component" value="Unassembled WGS sequence"/>
</dbReference>
<keyword evidence="3" id="KW-1133">Transmembrane helix</keyword>
<feature type="region of interest" description="Disordered" evidence="2">
    <location>
        <begin position="179"/>
        <end position="210"/>
    </location>
</feature>
<evidence type="ECO:0000313" key="4">
    <source>
        <dbReference type="EMBL" id="MXQ74426.1"/>
    </source>
</evidence>
<keyword evidence="3" id="KW-0812">Transmembrane</keyword>
<evidence type="ECO:0000256" key="3">
    <source>
        <dbReference type="SAM" id="Phobius"/>
    </source>
</evidence>
<dbReference type="EMBL" id="WUUQ01000007">
    <property type="protein sequence ID" value="MXQ74426.1"/>
    <property type="molecule type" value="Genomic_DNA"/>
</dbReference>
<gene>
    <name evidence="4" type="ORF">GSF08_10865</name>
</gene>
<dbReference type="RefSeq" id="WP_160625813.1">
    <property type="nucleotide sequence ID" value="NZ_WUUQ01000007.1"/>
</dbReference>
<protein>
    <submittedName>
        <fullName evidence="4">Uncharacterized protein</fullName>
    </submittedName>
</protein>
<comment type="caution">
    <text evidence="4">The sequence shown here is derived from an EMBL/GenBank/DDBJ whole genome shotgun (WGS) entry which is preliminary data.</text>
</comment>
<keyword evidence="5" id="KW-1185">Reference proteome</keyword>
<name>A0A6N8U8A0_9FIRM</name>
<organism evidence="4 5">
    <name type="scientific">Copranaerobaculum intestinale</name>
    <dbReference type="NCBI Taxonomy" id="2692629"/>
    <lineage>
        <taxon>Bacteria</taxon>
        <taxon>Bacillati</taxon>
        <taxon>Bacillota</taxon>
        <taxon>Erysipelotrichia</taxon>
        <taxon>Erysipelotrichales</taxon>
        <taxon>Erysipelotrichaceae</taxon>
        <taxon>Copranaerobaculum</taxon>
    </lineage>
</organism>
<keyword evidence="1" id="KW-0175">Coiled coil</keyword>
<proteinExistence type="predicted"/>